<evidence type="ECO:0000313" key="3">
    <source>
        <dbReference type="Proteomes" id="UP001516400"/>
    </source>
</evidence>
<gene>
    <name evidence="2" type="ORF">HHI36_020768</name>
</gene>
<organism evidence="2 3">
    <name type="scientific">Cryptolaemus montrouzieri</name>
    <dbReference type="NCBI Taxonomy" id="559131"/>
    <lineage>
        <taxon>Eukaryota</taxon>
        <taxon>Metazoa</taxon>
        <taxon>Ecdysozoa</taxon>
        <taxon>Arthropoda</taxon>
        <taxon>Hexapoda</taxon>
        <taxon>Insecta</taxon>
        <taxon>Pterygota</taxon>
        <taxon>Neoptera</taxon>
        <taxon>Endopterygota</taxon>
        <taxon>Coleoptera</taxon>
        <taxon>Polyphaga</taxon>
        <taxon>Cucujiformia</taxon>
        <taxon>Coccinelloidea</taxon>
        <taxon>Coccinellidae</taxon>
        <taxon>Scymninae</taxon>
        <taxon>Scymnini</taxon>
        <taxon>Cryptolaemus</taxon>
    </lineage>
</organism>
<feature type="region of interest" description="Disordered" evidence="1">
    <location>
        <begin position="173"/>
        <end position="198"/>
    </location>
</feature>
<name>A0ABD2NBT3_9CUCU</name>
<proteinExistence type="predicted"/>
<dbReference type="AlphaFoldDB" id="A0ABD2NBT3"/>
<accession>A0ABD2NBT3</accession>
<protein>
    <submittedName>
        <fullName evidence="2">Uncharacterized protein</fullName>
    </submittedName>
</protein>
<dbReference type="EMBL" id="JABFTP020000083">
    <property type="protein sequence ID" value="KAL3276039.1"/>
    <property type="molecule type" value="Genomic_DNA"/>
</dbReference>
<sequence>MFMKGSTRAISDQIGTPHAPQESDKFRCGTSQATRPGICWKVDRDRFDHDDFSLTWPARKGNLTLDLEELYLFLVLFQTFRVEVPFREVFTVKPLYEGTLAIHWTTAPSILIFRRAQLAPLLLLFLTLTVASRCYASTHAAIVQIDQKLPIRNSKTHTSILALSRIIQSHFVQRKNAAPSSSARSHPTRRRKRETNSQNFNYVLEKGSKVREIERTPRVPGEPYETGTELVLERLSGENVSDVSGTDDLSRVITQKFNRSGSETGGLDERLTSEENLRLMPPVNSQSYNSCKFASFKVRRRVTMSR</sequence>
<comment type="caution">
    <text evidence="2">The sequence shown here is derived from an EMBL/GenBank/DDBJ whole genome shotgun (WGS) entry which is preliminary data.</text>
</comment>
<evidence type="ECO:0000313" key="2">
    <source>
        <dbReference type="EMBL" id="KAL3276039.1"/>
    </source>
</evidence>
<feature type="region of interest" description="Disordered" evidence="1">
    <location>
        <begin position="1"/>
        <end position="29"/>
    </location>
</feature>
<evidence type="ECO:0000256" key="1">
    <source>
        <dbReference type="SAM" id="MobiDB-lite"/>
    </source>
</evidence>
<dbReference type="Proteomes" id="UP001516400">
    <property type="component" value="Unassembled WGS sequence"/>
</dbReference>
<keyword evidence="3" id="KW-1185">Reference proteome</keyword>
<reference evidence="2 3" key="1">
    <citation type="journal article" date="2021" name="BMC Biol.">
        <title>Horizontally acquired antibacterial genes associated with adaptive radiation of ladybird beetles.</title>
        <authorList>
            <person name="Li H.S."/>
            <person name="Tang X.F."/>
            <person name="Huang Y.H."/>
            <person name="Xu Z.Y."/>
            <person name="Chen M.L."/>
            <person name="Du X.Y."/>
            <person name="Qiu B.Y."/>
            <person name="Chen P.T."/>
            <person name="Zhang W."/>
            <person name="Slipinski A."/>
            <person name="Escalona H.E."/>
            <person name="Waterhouse R.M."/>
            <person name="Zwick A."/>
            <person name="Pang H."/>
        </authorList>
    </citation>
    <scope>NUCLEOTIDE SEQUENCE [LARGE SCALE GENOMIC DNA]</scope>
    <source>
        <strain evidence="2">SYSU2018</strain>
    </source>
</reference>